<name>A0AAD4Q9Z1_9AGAM</name>
<organism evidence="7 8">
    <name type="scientific">Lactarius akahatsu</name>
    <dbReference type="NCBI Taxonomy" id="416441"/>
    <lineage>
        <taxon>Eukaryota</taxon>
        <taxon>Fungi</taxon>
        <taxon>Dikarya</taxon>
        <taxon>Basidiomycota</taxon>
        <taxon>Agaricomycotina</taxon>
        <taxon>Agaricomycetes</taxon>
        <taxon>Russulales</taxon>
        <taxon>Russulaceae</taxon>
        <taxon>Lactarius</taxon>
    </lineage>
</organism>
<dbReference type="Pfam" id="PF03171">
    <property type="entry name" value="2OG-FeII_Oxy"/>
    <property type="match status" value="1"/>
</dbReference>
<dbReference type="GO" id="GO:0016491">
    <property type="term" value="F:oxidoreductase activity"/>
    <property type="evidence" value="ECO:0007669"/>
    <property type="project" value="UniProtKB-KW"/>
</dbReference>
<sequence length="370" mass="41417">MTTVANFTSIPTLNYDLLASPDTRPSFIQQLQDALINVGFLYLEHPPIPASLIDEVVAYLPRLFALPQERKDALRMANSPHFLGYSRLGVERTKGVADQREQFDLATPLDADDRWTPGKPEYLRLWGPSQWPEEEDVPGFKTAFVRYLAAVENLSHEFVQLVAESLGLAPDGLARFFDARERMQHRSKVQSSSIPTRDEVASEQGVGPHFDAGFLTFLLQASDHPGLQVQNLSGQWIDVPPRPYTFVINFGKGLESVTQGLARATSHRVLAPLAGTSPRYSIPFFQNIAQDVRLSEHVLEFPPEVLKLKGQRGKLGQTDSVNFSEYDSLPSGQVSLINRVKSHPDVAEKHYPDLFKQFFPYGMPTHGTAY</sequence>
<dbReference type="Gene3D" id="2.60.120.330">
    <property type="entry name" value="B-lactam Antibiotic, Isopenicillin N Synthase, Chain"/>
    <property type="match status" value="1"/>
</dbReference>
<dbReference type="GO" id="GO:0046872">
    <property type="term" value="F:metal ion binding"/>
    <property type="evidence" value="ECO:0007669"/>
    <property type="project" value="UniProtKB-KW"/>
</dbReference>
<evidence type="ECO:0000256" key="3">
    <source>
        <dbReference type="ARBA" id="ARBA00023002"/>
    </source>
</evidence>
<reference evidence="7" key="1">
    <citation type="submission" date="2022-01" db="EMBL/GenBank/DDBJ databases">
        <title>Comparative genomics reveals a dynamic genome evolution in the ectomycorrhizal milk-cap (Lactarius) mushrooms.</title>
        <authorList>
            <consortium name="DOE Joint Genome Institute"/>
            <person name="Lebreton A."/>
            <person name="Tang N."/>
            <person name="Kuo A."/>
            <person name="LaButti K."/>
            <person name="Drula E."/>
            <person name="Barry K."/>
            <person name="Clum A."/>
            <person name="Lipzen A."/>
            <person name="Mousain D."/>
            <person name="Ng V."/>
            <person name="Wang R."/>
            <person name="Wang X."/>
            <person name="Dai Y."/>
            <person name="Henrissat B."/>
            <person name="Grigoriev I.V."/>
            <person name="Guerin-Laguette A."/>
            <person name="Yu F."/>
            <person name="Martin F.M."/>
        </authorList>
    </citation>
    <scope>NUCLEOTIDE SEQUENCE</scope>
    <source>
        <strain evidence="7">QP</strain>
    </source>
</reference>
<evidence type="ECO:0000256" key="4">
    <source>
        <dbReference type="ARBA" id="ARBA00023004"/>
    </source>
</evidence>
<evidence type="ECO:0000256" key="5">
    <source>
        <dbReference type="RuleBase" id="RU003682"/>
    </source>
</evidence>
<keyword evidence="4 5" id="KW-0408">Iron</keyword>
<protein>
    <submittedName>
        <fullName evidence="7">Clavaminate synthase-like protein</fullName>
    </submittedName>
</protein>
<evidence type="ECO:0000256" key="1">
    <source>
        <dbReference type="ARBA" id="ARBA00008056"/>
    </source>
</evidence>
<dbReference type="PANTHER" id="PTHR10209:SF885">
    <property type="entry name" value="2OG-FE(II) OXYGENASE FAMILY, PUTATIVE (AFU_ORTHOLOGUE AFUA_2G00750)-RELATED"/>
    <property type="match status" value="1"/>
</dbReference>
<dbReference type="InterPro" id="IPR027443">
    <property type="entry name" value="IPNS-like_sf"/>
</dbReference>
<dbReference type="PROSITE" id="PS51471">
    <property type="entry name" value="FE2OG_OXY"/>
    <property type="match status" value="1"/>
</dbReference>
<keyword evidence="8" id="KW-1185">Reference proteome</keyword>
<accession>A0AAD4Q9Z1</accession>
<evidence type="ECO:0000313" key="7">
    <source>
        <dbReference type="EMBL" id="KAH8995388.1"/>
    </source>
</evidence>
<gene>
    <name evidence="7" type="ORF">EDB92DRAFT_1794827</name>
</gene>
<feature type="domain" description="Fe2OG dioxygenase" evidence="6">
    <location>
        <begin position="175"/>
        <end position="288"/>
    </location>
</feature>
<dbReference type="AlphaFoldDB" id="A0AAD4Q9Z1"/>
<dbReference type="EMBL" id="JAKELL010000012">
    <property type="protein sequence ID" value="KAH8995388.1"/>
    <property type="molecule type" value="Genomic_DNA"/>
</dbReference>
<dbReference type="InterPro" id="IPR005123">
    <property type="entry name" value="Oxoglu/Fe-dep_dioxygenase_dom"/>
</dbReference>
<evidence type="ECO:0000259" key="6">
    <source>
        <dbReference type="PROSITE" id="PS51471"/>
    </source>
</evidence>
<keyword evidence="2 5" id="KW-0479">Metal-binding</keyword>
<dbReference type="InterPro" id="IPR044861">
    <property type="entry name" value="IPNS-like_FE2OG_OXY"/>
</dbReference>
<dbReference type="InterPro" id="IPR026992">
    <property type="entry name" value="DIOX_N"/>
</dbReference>
<evidence type="ECO:0000313" key="8">
    <source>
        <dbReference type="Proteomes" id="UP001201163"/>
    </source>
</evidence>
<dbReference type="Pfam" id="PF14226">
    <property type="entry name" value="DIOX_N"/>
    <property type="match status" value="1"/>
</dbReference>
<comment type="similarity">
    <text evidence="1 5">Belongs to the iron/ascorbate-dependent oxidoreductase family.</text>
</comment>
<dbReference type="PANTHER" id="PTHR10209">
    <property type="entry name" value="OXIDOREDUCTASE, 2OG-FE II OXYGENASE FAMILY PROTEIN"/>
    <property type="match status" value="1"/>
</dbReference>
<evidence type="ECO:0000256" key="2">
    <source>
        <dbReference type="ARBA" id="ARBA00022723"/>
    </source>
</evidence>
<proteinExistence type="inferred from homology"/>
<dbReference type="Proteomes" id="UP001201163">
    <property type="component" value="Unassembled WGS sequence"/>
</dbReference>
<keyword evidence="3 5" id="KW-0560">Oxidoreductase</keyword>
<comment type="caution">
    <text evidence="7">The sequence shown here is derived from an EMBL/GenBank/DDBJ whole genome shotgun (WGS) entry which is preliminary data.</text>
</comment>
<dbReference type="SUPFAM" id="SSF51197">
    <property type="entry name" value="Clavaminate synthase-like"/>
    <property type="match status" value="1"/>
</dbReference>